<keyword evidence="1 2" id="KW-0812">Transmembrane</keyword>
<dbReference type="EMBL" id="GG662361">
    <property type="protein sequence ID" value="EWS71509.1"/>
    <property type="molecule type" value="Genomic_DNA"/>
</dbReference>
<organism evidence="2 3">
    <name type="scientific">Tetrahymena thermophila (strain SB210)</name>
    <dbReference type="NCBI Taxonomy" id="312017"/>
    <lineage>
        <taxon>Eukaryota</taxon>
        <taxon>Sar</taxon>
        <taxon>Alveolata</taxon>
        <taxon>Ciliophora</taxon>
        <taxon>Intramacronucleata</taxon>
        <taxon>Oligohymenophorea</taxon>
        <taxon>Hymenostomatida</taxon>
        <taxon>Tetrahymenina</taxon>
        <taxon>Tetrahymenidae</taxon>
        <taxon>Tetrahymena</taxon>
    </lineage>
</organism>
<gene>
    <name evidence="2" type="ORF">TTHERM_001002729</name>
</gene>
<keyword evidence="1" id="KW-1133">Transmembrane helix</keyword>
<name>W7XFE6_TETTS</name>
<dbReference type="GeneID" id="24441363"/>
<evidence type="ECO:0000313" key="3">
    <source>
        <dbReference type="Proteomes" id="UP000009168"/>
    </source>
</evidence>
<keyword evidence="3" id="KW-1185">Reference proteome</keyword>
<proteinExistence type="predicted"/>
<dbReference type="KEGG" id="tet:TTHERM_001002729"/>
<dbReference type="Proteomes" id="UP000009168">
    <property type="component" value="Unassembled WGS sequence"/>
</dbReference>
<sequence>MKSSNLNLKKTQIRRQIRSIHFFTASFFYNFFYKVTTKIVMKQTRIFKISGTNQYPSRSNMKIKNLVSNLKQQRNNTNQILQTLVNIISTRKKNQIQSEKIIQIQHLMLQQQILIIKYQ</sequence>
<dbReference type="InParanoid" id="W7XFE6"/>
<evidence type="ECO:0000313" key="2">
    <source>
        <dbReference type="EMBL" id="EWS71509.1"/>
    </source>
</evidence>
<accession>W7XFE6</accession>
<protein>
    <submittedName>
        <fullName evidence="2">Transmembrane protein, putative</fullName>
    </submittedName>
</protein>
<dbReference type="RefSeq" id="XP_012655954.1">
    <property type="nucleotide sequence ID" value="XM_012800500.1"/>
</dbReference>
<feature type="transmembrane region" description="Helical" evidence="1">
    <location>
        <begin position="20"/>
        <end position="36"/>
    </location>
</feature>
<evidence type="ECO:0000256" key="1">
    <source>
        <dbReference type="SAM" id="Phobius"/>
    </source>
</evidence>
<keyword evidence="1" id="KW-0472">Membrane</keyword>
<reference evidence="3" key="1">
    <citation type="journal article" date="2006" name="PLoS Biol.">
        <title>Macronuclear genome sequence of the ciliate Tetrahymena thermophila, a model eukaryote.</title>
        <authorList>
            <person name="Eisen J.A."/>
            <person name="Coyne R.S."/>
            <person name="Wu M."/>
            <person name="Wu D."/>
            <person name="Thiagarajan M."/>
            <person name="Wortman J.R."/>
            <person name="Badger J.H."/>
            <person name="Ren Q."/>
            <person name="Amedeo P."/>
            <person name="Jones K.M."/>
            <person name="Tallon L.J."/>
            <person name="Delcher A.L."/>
            <person name="Salzberg S.L."/>
            <person name="Silva J.C."/>
            <person name="Haas B.J."/>
            <person name="Majoros W.H."/>
            <person name="Farzad M."/>
            <person name="Carlton J.M."/>
            <person name="Smith R.K. Jr."/>
            <person name="Garg J."/>
            <person name="Pearlman R.E."/>
            <person name="Karrer K.M."/>
            <person name="Sun L."/>
            <person name="Manning G."/>
            <person name="Elde N.C."/>
            <person name="Turkewitz A.P."/>
            <person name="Asai D.J."/>
            <person name="Wilkes D.E."/>
            <person name="Wang Y."/>
            <person name="Cai H."/>
            <person name="Collins K."/>
            <person name="Stewart B.A."/>
            <person name="Lee S.R."/>
            <person name="Wilamowska K."/>
            <person name="Weinberg Z."/>
            <person name="Ruzzo W.L."/>
            <person name="Wloga D."/>
            <person name="Gaertig J."/>
            <person name="Frankel J."/>
            <person name="Tsao C.-C."/>
            <person name="Gorovsky M.A."/>
            <person name="Keeling P.J."/>
            <person name="Waller R.F."/>
            <person name="Patron N.J."/>
            <person name="Cherry J.M."/>
            <person name="Stover N.A."/>
            <person name="Krieger C.J."/>
            <person name="del Toro C."/>
            <person name="Ryder H.F."/>
            <person name="Williamson S.C."/>
            <person name="Barbeau R.A."/>
            <person name="Hamilton E.P."/>
            <person name="Orias E."/>
        </authorList>
    </citation>
    <scope>NUCLEOTIDE SEQUENCE [LARGE SCALE GENOMIC DNA]</scope>
    <source>
        <strain evidence="3">SB210</strain>
    </source>
</reference>
<dbReference type="AlphaFoldDB" id="W7XFE6"/>